<dbReference type="EMBL" id="HACG01008008">
    <property type="protein sequence ID" value="CEK54873.1"/>
    <property type="molecule type" value="Transcribed_RNA"/>
</dbReference>
<protein>
    <submittedName>
        <fullName evidence="2">Uncharacterized protein</fullName>
    </submittedName>
</protein>
<reference evidence="2" key="1">
    <citation type="submission" date="2014-12" db="EMBL/GenBank/DDBJ databases">
        <title>Insight into the proteome of Arion vulgaris.</title>
        <authorList>
            <person name="Aradska J."/>
            <person name="Bulat T."/>
            <person name="Smidak R."/>
            <person name="Sarate P."/>
            <person name="Gangsoo J."/>
            <person name="Sialana F."/>
            <person name="Bilban M."/>
            <person name="Lubec G."/>
        </authorList>
    </citation>
    <scope>NUCLEOTIDE SEQUENCE</scope>
    <source>
        <tissue evidence="2">Skin</tissue>
    </source>
</reference>
<proteinExistence type="predicted"/>
<feature type="non-terminal residue" evidence="2">
    <location>
        <position position="75"/>
    </location>
</feature>
<feature type="region of interest" description="Disordered" evidence="1">
    <location>
        <begin position="21"/>
        <end position="40"/>
    </location>
</feature>
<sequence>YSEFKPLTRSSSNPHIIKINVGNENSNYSGNKSHTSFSSLHRQPQTFTATGMSGQSNSPWSLPADGNTSFSSASF</sequence>
<accession>A0A0B6YF77</accession>
<dbReference type="AlphaFoldDB" id="A0A0B6YF77"/>
<feature type="non-terminal residue" evidence="2">
    <location>
        <position position="1"/>
    </location>
</feature>
<gene>
    <name evidence="2" type="primary">ORF23828</name>
</gene>
<evidence type="ECO:0000313" key="2">
    <source>
        <dbReference type="EMBL" id="CEK54873.1"/>
    </source>
</evidence>
<organism evidence="2">
    <name type="scientific">Arion vulgaris</name>
    <dbReference type="NCBI Taxonomy" id="1028688"/>
    <lineage>
        <taxon>Eukaryota</taxon>
        <taxon>Metazoa</taxon>
        <taxon>Spiralia</taxon>
        <taxon>Lophotrochozoa</taxon>
        <taxon>Mollusca</taxon>
        <taxon>Gastropoda</taxon>
        <taxon>Heterobranchia</taxon>
        <taxon>Euthyneura</taxon>
        <taxon>Panpulmonata</taxon>
        <taxon>Eupulmonata</taxon>
        <taxon>Stylommatophora</taxon>
        <taxon>Helicina</taxon>
        <taxon>Arionoidea</taxon>
        <taxon>Arionidae</taxon>
        <taxon>Arion</taxon>
    </lineage>
</organism>
<name>A0A0B6YF77_9EUPU</name>
<feature type="region of interest" description="Disordered" evidence="1">
    <location>
        <begin position="45"/>
        <end position="75"/>
    </location>
</feature>
<feature type="compositionally biased region" description="Polar residues" evidence="1">
    <location>
        <begin position="22"/>
        <end position="40"/>
    </location>
</feature>
<evidence type="ECO:0000256" key="1">
    <source>
        <dbReference type="SAM" id="MobiDB-lite"/>
    </source>
</evidence>